<evidence type="ECO:0000313" key="1">
    <source>
        <dbReference type="EMBL" id="KAI3695480.1"/>
    </source>
</evidence>
<dbReference type="Proteomes" id="UP001056120">
    <property type="component" value="Linkage Group LG26"/>
</dbReference>
<accession>A0ACB8ZCS4</accession>
<organism evidence="1 2">
    <name type="scientific">Smallanthus sonchifolius</name>
    <dbReference type="NCBI Taxonomy" id="185202"/>
    <lineage>
        <taxon>Eukaryota</taxon>
        <taxon>Viridiplantae</taxon>
        <taxon>Streptophyta</taxon>
        <taxon>Embryophyta</taxon>
        <taxon>Tracheophyta</taxon>
        <taxon>Spermatophyta</taxon>
        <taxon>Magnoliopsida</taxon>
        <taxon>eudicotyledons</taxon>
        <taxon>Gunneridae</taxon>
        <taxon>Pentapetalae</taxon>
        <taxon>asterids</taxon>
        <taxon>campanulids</taxon>
        <taxon>Asterales</taxon>
        <taxon>Asteraceae</taxon>
        <taxon>Asteroideae</taxon>
        <taxon>Heliantheae alliance</taxon>
        <taxon>Millerieae</taxon>
        <taxon>Smallanthus</taxon>
    </lineage>
</organism>
<reference evidence="1 2" key="2">
    <citation type="journal article" date="2022" name="Mol. Ecol. Resour.">
        <title>The genomes of chicory, endive, great burdock and yacon provide insights into Asteraceae paleo-polyploidization history and plant inulin production.</title>
        <authorList>
            <person name="Fan W."/>
            <person name="Wang S."/>
            <person name="Wang H."/>
            <person name="Wang A."/>
            <person name="Jiang F."/>
            <person name="Liu H."/>
            <person name="Zhao H."/>
            <person name="Xu D."/>
            <person name="Zhang Y."/>
        </authorList>
    </citation>
    <scope>NUCLEOTIDE SEQUENCE [LARGE SCALE GENOMIC DNA]</scope>
    <source>
        <strain evidence="2">cv. Yunnan</strain>
        <tissue evidence="1">Leaves</tissue>
    </source>
</reference>
<dbReference type="EMBL" id="CM042043">
    <property type="protein sequence ID" value="KAI3695480.1"/>
    <property type="molecule type" value="Genomic_DNA"/>
</dbReference>
<name>A0ACB8ZCS4_9ASTR</name>
<protein>
    <submittedName>
        <fullName evidence="1">Uncharacterized protein</fullName>
    </submittedName>
</protein>
<comment type="caution">
    <text evidence="1">The sequence shown here is derived from an EMBL/GenBank/DDBJ whole genome shotgun (WGS) entry which is preliminary data.</text>
</comment>
<reference evidence="2" key="1">
    <citation type="journal article" date="2022" name="Mol. Ecol. Resour.">
        <title>The genomes of chicory, endive, great burdock and yacon provide insights into Asteraceae palaeo-polyploidization history and plant inulin production.</title>
        <authorList>
            <person name="Fan W."/>
            <person name="Wang S."/>
            <person name="Wang H."/>
            <person name="Wang A."/>
            <person name="Jiang F."/>
            <person name="Liu H."/>
            <person name="Zhao H."/>
            <person name="Xu D."/>
            <person name="Zhang Y."/>
        </authorList>
    </citation>
    <scope>NUCLEOTIDE SEQUENCE [LARGE SCALE GENOMIC DNA]</scope>
    <source>
        <strain evidence="2">cv. Yunnan</strain>
    </source>
</reference>
<evidence type="ECO:0000313" key="2">
    <source>
        <dbReference type="Proteomes" id="UP001056120"/>
    </source>
</evidence>
<gene>
    <name evidence="1" type="ORF">L1987_78477</name>
</gene>
<sequence length="232" mass="26690">MGKESEIKLLGTRASPFVNRVQFALYLKSIKHEYTEENLARKSELLLTSNPVHKKVPVLFHADKPPICESQIIVEYLDETLPDLHQLLPSVPLDRANCRFWAQFIDTKIVFFPLYEELRRTKRKEGQDAIKQQMIEATQLLEEAFIKSSKGKAYFGGDQVGYLDVILGCFIRWTRYVDELNDFNTFDEVRTPELAKWAKNLSSHEALKSATPGDETLGSFVGMLNVYKPPYQ</sequence>
<proteinExistence type="predicted"/>
<keyword evidence="2" id="KW-1185">Reference proteome</keyword>